<reference evidence="5 6" key="1">
    <citation type="submission" date="2015-06" db="EMBL/GenBank/DDBJ databases">
        <title>Talaromyces atroroseus IBT 11181 draft genome.</title>
        <authorList>
            <person name="Rasmussen K.B."/>
            <person name="Rasmussen S."/>
            <person name="Petersen B."/>
            <person name="Sicheritz-Ponten T."/>
            <person name="Mortensen U.H."/>
            <person name="Thrane U."/>
        </authorList>
    </citation>
    <scope>NUCLEOTIDE SEQUENCE [LARGE SCALE GENOMIC DNA]</scope>
    <source>
        <strain evidence="5 6">IBT 11181</strain>
    </source>
</reference>
<dbReference type="RefSeq" id="XP_020117367.1">
    <property type="nucleotide sequence ID" value="XM_020262536.1"/>
</dbReference>
<comment type="caution">
    <text evidence="5">The sequence shown here is derived from an EMBL/GenBank/DDBJ whole genome shotgun (WGS) entry which is preliminary data.</text>
</comment>
<name>A0A225AQP1_TALAT</name>
<dbReference type="SFLD" id="SFLDS00019">
    <property type="entry name" value="Glutathione_Transferase_(cytos"/>
    <property type="match status" value="1"/>
</dbReference>
<proteinExistence type="inferred from homology"/>
<evidence type="ECO:0000256" key="2">
    <source>
        <dbReference type="RuleBase" id="RU003494"/>
    </source>
</evidence>
<evidence type="ECO:0000259" key="3">
    <source>
        <dbReference type="PROSITE" id="PS50404"/>
    </source>
</evidence>
<dbReference type="InterPro" id="IPR004045">
    <property type="entry name" value="Glutathione_S-Trfase_N"/>
</dbReference>
<feature type="domain" description="GST C-terminal" evidence="4">
    <location>
        <begin position="91"/>
        <end position="229"/>
    </location>
</feature>
<accession>A0A225AQP1</accession>
<dbReference type="STRING" id="1441469.A0A225AQP1"/>
<dbReference type="Pfam" id="PF02798">
    <property type="entry name" value="GST_N"/>
    <property type="match status" value="1"/>
</dbReference>
<dbReference type="InterPro" id="IPR036249">
    <property type="entry name" value="Thioredoxin-like_sf"/>
</dbReference>
<keyword evidence="6" id="KW-1185">Reference proteome</keyword>
<dbReference type="Proteomes" id="UP000214365">
    <property type="component" value="Unassembled WGS sequence"/>
</dbReference>
<evidence type="ECO:0000256" key="1">
    <source>
        <dbReference type="ARBA" id="ARBA00007409"/>
    </source>
</evidence>
<dbReference type="Gene3D" id="3.40.30.10">
    <property type="entry name" value="Glutaredoxin"/>
    <property type="match status" value="1"/>
</dbReference>
<evidence type="ECO:0000313" key="5">
    <source>
        <dbReference type="EMBL" id="OKL57246.1"/>
    </source>
</evidence>
<dbReference type="PANTHER" id="PTHR44051:SF3">
    <property type="entry name" value="TRANSCRIPTIONAL REGULATOR URE2"/>
    <property type="match status" value="1"/>
</dbReference>
<evidence type="ECO:0008006" key="7">
    <source>
        <dbReference type="Google" id="ProtNLM"/>
    </source>
</evidence>
<dbReference type="EMBL" id="LFMY01000012">
    <property type="protein sequence ID" value="OKL57246.1"/>
    <property type="molecule type" value="Genomic_DNA"/>
</dbReference>
<dbReference type="SUPFAM" id="SSF52833">
    <property type="entry name" value="Thioredoxin-like"/>
    <property type="match status" value="1"/>
</dbReference>
<dbReference type="InterPro" id="IPR036282">
    <property type="entry name" value="Glutathione-S-Trfase_C_sf"/>
</dbReference>
<dbReference type="GeneID" id="31007378"/>
<protein>
    <recommendedName>
        <fullName evidence="7">Glutathione S-transferase</fullName>
    </recommendedName>
</protein>
<dbReference type="Pfam" id="PF00043">
    <property type="entry name" value="GST_C"/>
    <property type="match status" value="1"/>
</dbReference>
<dbReference type="PROSITE" id="PS50404">
    <property type="entry name" value="GST_NTER"/>
    <property type="match status" value="1"/>
</dbReference>
<sequence length="230" mass="26423">MALQSLEIWGHWGAPNPWKVAMVLEELNLPYKVQYLEFSEVNTESYLKITPNGRLPALKDPNTEITLWESGAIILYLIDQYDKQGKISYKDSPEKYLTQQWLAFQISGQGPYFGQATWFARFHPEKLQSATDRYVDEILRVIGVIELQLGKNVAASNGSTWLVGDKYTYADLSFKTWASVGYGLMKELGKLEELDKFPKYNRWIADLNEIEGVKKIEEIMHKGRIAHGLK</sequence>
<dbReference type="Gene3D" id="1.20.1050.10">
    <property type="match status" value="1"/>
</dbReference>
<dbReference type="PANTHER" id="PTHR44051">
    <property type="entry name" value="GLUTATHIONE S-TRANSFERASE-RELATED"/>
    <property type="match status" value="1"/>
</dbReference>
<dbReference type="CDD" id="cd03048">
    <property type="entry name" value="GST_N_Ure2p_like"/>
    <property type="match status" value="1"/>
</dbReference>
<dbReference type="InterPro" id="IPR010987">
    <property type="entry name" value="Glutathione-S-Trfase_C-like"/>
</dbReference>
<dbReference type="OrthoDB" id="422574at2759"/>
<evidence type="ECO:0000313" key="6">
    <source>
        <dbReference type="Proteomes" id="UP000214365"/>
    </source>
</evidence>
<dbReference type="PROSITE" id="PS50405">
    <property type="entry name" value="GST_CTER"/>
    <property type="match status" value="1"/>
</dbReference>
<dbReference type="AlphaFoldDB" id="A0A225AQP1"/>
<organism evidence="5 6">
    <name type="scientific">Talaromyces atroroseus</name>
    <dbReference type="NCBI Taxonomy" id="1441469"/>
    <lineage>
        <taxon>Eukaryota</taxon>
        <taxon>Fungi</taxon>
        <taxon>Dikarya</taxon>
        <taxon>Ascomycota</taxon>
        <taxon>Pezizomycotina</taxon>
        <taxon>Eurotiomycetes</taxon>
        <taxon>Eurotiomycetidae</taxon>
        <taxon>Eurotiales</taxon>
        <taxon>Trichocomaceae</taxon>
        <taxon>Talaromyces</taxon>
        <taxon>Talaromyces sect. Trachyspermi</taxon>
    </lineage>
</organism>
<dbReference type="SFLD" id="SFLDG00358">
    <property type="entry name" value="Main_(cytGST)"/>
    <property type="match status" value="1"/>
</dbReference>
<comment type="similarity">
    <text evidence="1 2">Belongs to the GST superfamily.</text>
</comment>
<dbReference type="InterPro" id="IPR004046">
    <property type="entry name" value="GST_C"/>
</dbReference>
<gene>
    <name evidence="5" type="ORF">UA08_07622</name>
</gene>
<dbReference type="InterPro" id="IPR040079">
    <property type="entry name" value="Glutathione_S-Trfase"/>
</dbReference>
<dbReference type="SUPFAM" id="SSF47616">
    <property type="entry name" value="GST C-terminal domain-like"/>
    <property type="match status" value="1"/>
</dbReference>
<evidence type="ECO:0000259" key="4">
    <source>
        <dbReference type="PROSITE" id="PS50405"/>
    </source>
</evidence>
<feature type="domain" description="GST N-terminal" evidence="3">
    <location>
        <begin position="4"/>
        <end position="85"/>
    </location>
</feature>